<name>A0A9J5WS27_SOLCO</name>
<keyword evidence="2" id="KW-1185">Reference proteome</keyword>
<accession>A0A9J5WS27</accession>
<comment type="caution">
    <text evidence="1">The sequence shown here is derived from an EMBL/GenBank/DDBJ whole genome shotgun (WGS) entry which is preliminary data.</text>
</comment>
<gene>
    <name evidence="1" type="ORF">H5410_049350</name>
</gene>
<proteinExistence type="predicted"/>
<protein>
    <submittedName>
        <fullName evidence="1">Uncharacterized protein</fullName>
    </submittedName>
</protein>
<dbReference type="Proteomes" id="UP000824120">
    <property type="component" value="Chromosome 10"/>
</dbReference>
<reference evidence="1 2" key="1">
    <citation type="submission" date="2020-09" db="EMBL/GenBank/DDBJ databases">
        <title>De no assembly of potato wild relative species, Solanum commersonii.</title>
        <authorList>
            <person name="Cho K."/>
        </authorList>
    </citation>
    <scope>NUCLEOTIDE SEQUENCE [LARGE SCALE GENOMIC DNA]</scope>
    <source>
        <strain evidence="1">LZ3.2</strain>
        <tissue evidence="1">Leaf</tissue>
    </source>
</reference>
<evidence type="ECO:0000313" key="1">
    <source>
        <dbReference type="EMBL" id="KAG5578723.1"/>
    </source>
</evidence>
<organism evidence="1 2">
    <name type="scientific">Solanum commersonii</name>
    <name type="common">Commerson's wild potato</name>
    <name type="synonym">Commerson's nightshade</name>
    <dbReference type="NCBI Taxonomy" id="4109"/>
    <lineage>
        <taxon>Eukaryota</taxon>
        <taxon>Viridiplantae</taxon>
        <taxon>Streptophyta</taxon>
        <taxon>Embryophyta</taxon>
        <taxon>Tracheophyta</taxon>
        <taxon>Spermatophyta</taxon>
        <taxon>Magnoliopsida</taxon>
        <taxon>eudicotyledons</taxon>
        <taxon>Gunneridae</taxon>
        <taxon>Pentapetalae</taxon>
        <taxon>asterids</taxon>
        <taxon>lamiids</taxon>
        <taxon>Solanales</taxon>
        <taxon>Solanaceae</taxon>
        <taxon>Solanoideae</taxon>
        <taxon>Solaneae</taxon>
        <taxon>Solanum</taxon>
    </lineage>
</organism>
<dbReference type="AlphaFoldDB" id="A0A9J5WS27"/>
<dbReference type="EMBL" id="JACXVP010000010">
    <property type="protein sequence ID" value="KAG5578723.1"/>
    <property type="molecule type" value="Genomic_DNA"/>
</dbReference>
<sequence length="167" mass="19525">MPRSVKEMSFSRKSGAKRRRSFSRHWHYHITMRSIMADNRHLIVKAASLVGTLPTNYLGLPPDASNKDQRVCNLVLERVEKRLWGWKKSFSQRKVGRYPKKFSVYAADEAKKYHLVRWVTVTSLKKKWGGLGIEDLRVFNKAFLGKWLRRFRVEAISVDNLDTCGWG</sequence>
<evidence type="ECO:0000313" key="2">
    <source>
        <dbReference type="Proteomes" id="UP000824120"/>
    </source>
</evidence>